<keyword evidence="3 6" id="KW-1133">Transmembrane helix</keyword>
<dbReference type="PANTHER" id="PTHR33048:SF47">
    <property type="entry name" value="INTEGRAL MEMBRANE PROTEIN-RELATED"/>
    <property type="match status" value="1"/>
</dbReference>
<comment type="similarity">
    <text evidence="5">Belongs to the SAT4 family.</text>
</comment>
<evidence type="ECO:0000313" key="8">
    <source>
        <dbReference type="EMBL" id="THD00307.1"/>
    </source>
</evidence>
<keyword evidence="4 6" id="KW-0472">Membrane</keyword>
<evidence type="ECO:0000256" key="4">
    <source>
        <dbReference type="ARBA" id="ARBA00023136"/>
    </source>
</evidence>
<comment type="caution">
    <text evidence="8">The sequence shown here is derived from an EMBL/GenBank/DDBJ whole genome shotgun (WGS) entry which is preliminary data.</text>
</comment>
<feature type="transmembrane region" description="Helical" evidence="6">
    <location>
        <begin position="50"/>
        <end position="74"/>
    </location>
</feature>
<evidence type="ECO:0000256" key="3">
    <source>
        <dbReference type="ARBA" id="ARBA00022989"/>
    </source>
</evidence>
<evidence type="ECO:0000256" key="1">
    <source>
        <dbReference type="ARBA" id="ARBA00004141"/>
    </source>
</evidence>
<dbReference type="GO" id="GO:0016020">
    <property type="term" value="C:membrane"/>
    <property type="evidence" value="ECO:0007669"/>
    <property type="project" value="UniProtKB-SubCell"/>
</dbReference>
<dbReference type="Pfam" id="PF20684">
    <property type="entry name" value="Fung_rhodopsin"/>
    <property type="match status" value="2"/>
</dbReference>
<proteinExistence type="inferred from homology"/>
<evidence type="ECO:0000256" key="5">
    <source>
        <dbReference type="ARBA" id="ARBA00038359"/>
    </source>
</evidence>
<evidence type="ECO:0000256" key="6">
    <source>
        <dbReference type="SAM" id="Phobius"/>
    </source>
</evidence>
<keyword evidence="9" id="KW-1185">Reference proteome</keyword>
<feature type="domain" description="Rhodopsin" evidence="7">
    <location>
        <begin position="112"/>
        <end position="211"/>
    </location>
</feature>
<feature type="transmembrane region" description="Helical" evidence="6">
    <location>
        <begin position="20"/>
        <end position="38"/>
    </location>
</feature>
<evidence type="ECO:0000313" key="9">
    <source>
        <dbReference type="Proteomes" id="UP000308092"/>
    </source>
</evidence>
<feature type="transmembrane region" description="Helical" evidence="6">
    <location>
        <begin position="94"/>
        <end position="110"/>
    </location>
</feature>
<comment type="subcellular location">
    <subcellularLocation>
        <location evidence="1">Membrane</location>
        <topology evidence="1">Multi-pass membrane protein</topology>
    </subcellularLocation>
</comment>
<dbReference type="AlphaFoldDB" id="A0A4S3JXN5"/>
<evidence type="ECO:0000259" key="7">
    <source>
        <dbReference type="Pfam" id="PF20684"/>
    </source>
</evidence>
<keyword evidence="2 6" id="KW-0812">Transmembrane</keyword>
<protein>
    <recommendedName>
        <fullName evidence="7">Rhodopsin domain-containing protein</fullName>
    </recommendedName>
</protein>
<organism evidence="8 9">
    <name type="scientific">Aspergillus tanneri</name>
    <dbReference type="NCBI Taxonomy" id="1220188"/>
    <lineage>
        <taxon>Eukaryota</taxon>
        <taxon>Fungi</taxon>
        <taxon>Dikarya</taxon>
        <taxon>Ascomycota</taxon>
        <taxon>Pezizomycotina</taxon>
        <taxon>Eurotiomycetes</taxon>
        <taxon>Eurotiomycetidae</taxon>
        <taxon>Eurotiales</taxon>
        <taxon>Aspergillaceae</taxon>
        <taxon>Aspergillus</taxon>
        <taxon>Aspergillus subgen. Circumdati</taxon>
    </lineage>
</organism>
<name>A0A4S3JXN5_9EURO</name>
<dbReference type="VEuPathDB" id="FungiDB:EYZ11_000200"/>
<dbReference type="STRING" id="1220188.A0A4S3JXN5"/>
<dbReference type="InterPro" id="IPR049326">
    <property type="entry name" value="Rhodopsin_dom_fungi"/>
</dbReference>
<dbReference type="EMBL" id="SOSA01000003">
    <property type="protein sequence ID" value="THD00307.1"/>
    <property type="molecule type" value="Genomic_DNA"/>
</dbReference>
<gene>
    <name evidence="8" type="ORF">EYZ11_000200</name>
</gene>
<accession>A0A4S3JXN5</accession>
<dbReference type="Proteomes" id="UP000308092">
    <property type="component" value="Unassembled WGS sequence"/>
</dbReference>
<evidence type="ECO:0000256" key="2">
    <source>
        <dbReference type="ARBA" id="ARBA00022692"/>
    </source>
</evidence>
<reference evidence="8 9" key="1">
    <citation type="submission" date="2019-03" db="EMBL/GenBank/DDBJ databases">
        <title>The genome sequence of a newly discovered highly antifungal drug resistant Aspergillus species, Aspergillus tanneri NIH 1004.</title>
        <authorList>
            <person name="Mounaud S."/>
            <person name="Singh I."/>
            <person name="Joardar V."/>
            <person name="Pakala S."/>
            <person name="Pakala S."/>
            <person name="Venepally P."/>
            <person name="Hoover J."/>
            <person name="Nierman W."/>
            <person name="Chung J."/>
            <person name="Losada L."/>
        </authorList>
    </citation>
    <scope>NUCLEOTIDE SEQUENCE [LARGE SCALE GENOMIC DNA]</scope>
    <source>
        <strain evidence="8 9">NIH1004</strain>
    </source>
</reference>
<sequence length="291" mass="32403">MASTPNTTVNLQESQQGPTLGVITTFVVLAILAMGLRLSSRRLMKLRIGLDDYLCILGLCLYAYQLVYATAILFIKTSILAYYKRIFSVRPFRITVYIVGAMTLSWWIAVPRCVSSKKFYIGNAVPNIMTDVLILAMPIRMVWNLQASRSQKISLSFIFLLGSFCVRLSEQFKVDDPDFTWAMNGTVIWTSLEVSFGIISACLPTMRPLLKWGLRKFNISVSSKGTASESTRVYGAKHGFESLASGGAPYTGSLEAGVSRVTPELERKDIPLGKIYVKNDVQVGSHVWDDR</sequence>
<feature type="domain" description="Rhodopsin" evidence="7">
    <location>
        <begin position="60"/>
        <end position="110"/>
    </location>
</feature>
<dbReference type="PANTHER" id="PTHR33048">
    <property type="entry name" value="PTH11-LIKE INTEGRAL MEMBRANE PROTEIN (AFU_ORTHOLOGUE AFUA_5G11245)"/>
    <property type="match status" value="1"/>
</dbReference>
<dbReference type="InterPro" id="IPR052337">
    <property type="entry name" value="SAT4-like"/>
</dbReference>